<dbReference type="PROSITE" id="PS00873">
    <property type="entry name" value="NA_ALANINE_SYMP"/>
    <property type="match status" value="1"/>
</dbReference>
<dbReference type="EMBL" id="DVOF01000070">
    <property type="protein sequence ID" value="HIV02405.1"/>
    <property type="molecule type" value="Genomic_DNA"/>
</dbReference>
<accession>A0A9D1NGE7</accession>
<gene>
    <name evidence="10" type="ORF">IAC74_02430</name>
</gene>
<dbReference type="GO" id="GO:0005886">
    <property type="term" value="C:plasma membrane"/>
    <property type="evidence" value="ECO:0007669"/>
    <property type="project" value="UniProtKB-SubCell"/>
</dbReference>
<sequence>MEGIIAQIEAVNKVINDFVWGPPMLALLIFTGIYLTVRTGFFQVTHFRHVLNHTVLAIFKDKKVVKTKDKKAISQFQALSTALAATVGTGNIAGVATAIVSGGPGAVFWMWVSAFFGMMTVYSENVLGIFYRIKNEKGEWAGGPMMYLERGLHQKWLAVIFSIFCLGASFGIGNIAQINSISTALHTSLHIPYAVTGIVIAAIIAFVILGGLKRIASVTEKFVPFMAFFYIIGALASIIMNYQNIGSAFGMIFTGAFNLQAVGGGILGTVMANAIRYGLARGVFSNEAGLGSSVMVHSSSDVKEPVRQGIWGIFEVFFDTIVICTLTALTILTSDVYINGTGLTGTALTMSAFSENFGPFGGVFTSIAILLFAFSTILGWSFYGQRAAEYLGGLKLVPVYKVIFVIVVLIGAMSSVQVVWDISDTLNGLMALPNLIGVLCLSPVVIKITKNYAARYFKGEKIAPILSAEDEKKK</sequence>
<evidence type="ECO:0000256" key="1">
    <source>
        <dbReference type="ARBA" id="ARBA00004651"/>
    </source>
</evidence>
<feature type="transmembrane region" description="Helical" evidence="9">
    <location>
        <begin position="106"/>
        <end position="127"/>
    </location>
</feature>
<dbReference type="Proteomes" id="UP000886743">
    <property type="component" value="Unassembled WGS sequence"/>
</dbReference>
<dbReference type="FunFam" id="1.20.1740.10:FF:000004">
    <property type="entry name" value="Sodium:alanine symporter family protein"/>
    <property type="match status" value="1"/>
</dbReference>
<protein>
    <submittedName>
        <fullName evidence="10">Alanine:cation symporter family protein</fullName>
    </submittedName>
</protein>
<feature type="transmembrane region" description="Helical" evidence="9">
    <location>
        <begin position="190"/>
        <end position="210"/>
    </location>
</feature>
<keyword evidence="3 9" id="KW-0813">Transport</keyword>
<feature type="transmembrane region" description="Helical" evidence="9">
    <location>
        <begin position="316"/>
        <end position="338"/>
    </location>
</feature>
<comment type="subcellular location">
    <subcellularLocation>
        <location evidence="1 9">Cell membrane</location>
        <topology evidence="1 9">Multi-pass membrane protein</topology>
    </subcellularLocation>
</comment>
<feature type="transmembrane region" description="Helical" evidence="9">
    <location>
        <begin position="156"/>
        <end position="178"/>
    </location>
</feature>
<dbReference type="Gene3D" id="1.20.1740.10">
    <property type="entry name" value="Amino acid/polyamine transporter I"/>
    <property type="match status" value="1"/>
</dbReference>
<evidence type="ECO:0000256" key="5">
    <source>
        <dbReference type="ARBA" id="ARBA00022692"/>
    </source>
</evidence>
<feature type="transmembrane region" description="Helical" evidence="9">
    <location>
        <begin position="426"/>
        <end position="446"/>
    </location>
</feature>
<feature type="transmembrane region" description="Helical" evidence="9">
    <location>
        <begin position="399"/>
        <end position="420"/>
    </location>
</feature>
<evidence type="ECO:0000256" key="3">
    <source>
        <dbReference type="ARBA" id="ARBA00022448"/>
    </source>
</evidence>
<keyword evidence="7 9" id="KW-1133">Transmembrane helix</keyword>
<keyword evidence="4 9" id="KW-1003">Cell membrane</keyword>
<evidence type="ECO:0000256" key="4">
    <source>
        <dbReference type="ARBA" id="ARBA00022475"/>
    </source>
</evidence>
<dbReference type="PANTHER" id="PTHR30330">
    <property type="entry name" value="AGSS FAMILY TRANSPORTER, SODIUM-ALANINE"/>
    <property type="match status" value="1"/>
</dbReference>
<proteinExistence type="inferred from homology"/>
<evidence type="ECO:0000256" key="8">
    <source>
        <dbReference type="ARBA" id="ARBA00023136"/>
    </source>
</evidence>
<evidence type="ECO:0000256" key="6">
    <source>
        <dbReference type="ARBA" id="ARBA00022847"/>
    </source>
</evidence>
<dbReference type="InterPro" id="IPR001463">
    <property type="entry name" value="Na/Ala_symport"/>
</dbReference>
<dbReference type="AlphaFoldDB" id="A0A9D1NGE7"/>
<comment type="similarity">
    <text evidence="2 9">Belongs to the alanine or glycine:cation symporter (AGCS) (TC 2.A.25) family.</text>
</comment>
<evidence type="ECO:0000256" key="7">
    <source>
        <dbReference type="ARBA" id="ARBA00022989"/>
    </source>
</evidence>
<comment type="caution">
    <text evidence="10">The sequence shown here is derived from an EMBL/GenBank/DDBJ whole genome shotgun (WGS) entry which is preliminary data.</text>
</comment>
<evidence type="ECO:0000313" key="11">
    <source>
        <dbReference type="Proteomes" id="UP000886743"/>
    </source>
</evidence>
<organism evidence="10 11">
    <name type="scientific">Candidatus Aphodoplasma excrementigallinarum</name>
    <dbReference type="NCBI Taxonomy" id="2840673"/>
    <lineage>
        <taxon>Bacteria</taxon>
        <taxon>Bacillati</taxon>
        <taxon>Bacillota</taxon>
        <taxon>Clostridia</taxon>
        <taxon>Eubacteriales</taxon>
        <taxon>Candidatus Aphodoplasma</taxon>
    </lineage>
</organism>
<dbReference type="NCBIfam" id="TIGR00835">
    <property type="entry name" value="agcS"/>
    <property type="match status" value="1"/>
</dbReference>
<evidence type="ECO:0000256" key="2">
    <source>
        <dbReference type="ARBA" id="ARBA00009261"/>
    </source>
</evidence>
<evidence type="ECO:0000313" key="10">
    <source>
        <dbReference type="EMBL" id="HIV02405.1"/>
    </source>
</evidence>
<keyword evidence="5 9" id="KW-0812">Transmembrane</keyword>
<dbReference type="PRINTS" id="PR00175">
    <property type="entry name" value="NAALASMPORT"/>
</dbReference>
<feature type="transmembrane region" description="Helical" evidence="9">
    <location>
        <begin position="248"/>
        <end position="272"/>
    </location>
</feature>
<feature type="transmembrane region" description="Helical" evidence="9">
    <location>
        <begin position="76"/>
        <end position="100"/>
    </location>
</feature>
<dbReference type="Pfam" id="PF01235">
    <property type="entry name" value="Na_Ala_symp"/>
    <property type="match status" value="1"/>
</dbReference>
<reference evidence="10" key="1">
    <citation type="submission" date="2020-10" db="EMBL/GenBank/DDBJ databases">
        <authorList>
            <person name="Gilroy R."/>
        </authorList>
    </citation>
    <scope>NUCLEOTIDE SEQUENCE</scope>
    <source>
        <strain evidence="10">4920</strain>
    </source>
</reference>
<keyword evidence="6 9" id="KW-0769">Symport</keyword>
<feature type="transmembrane region" description="Helical" evidence="9">
    <location>
        <begin position="18"/>
        <end position="37"/>
    </location>
</feature>
<dbReference type="GO" id="GO:0005283">
    <property type="term" value="F:amino acid:sodium symporter activity"/>
    <property type="evidence" value="ECO:0007669"/>
    <property type="project" value="InterPro"/>
</dbReference>
<feature type="transmembrane region" description="Helical" evidence="9">
    <location>
        <begin position="358"/>
        <end position="378"/>
    </location>
</feature>
<reference evidence="10" key="2">
    <citation type="journal article" date="2021" name="PeerJ">
        <title>Extensive microbial diversity within the chicken gut microbiome revealed by metagenomics and culture.</title>
        <authorList>
            <person name="Gilroy R."/>
            <person name="Ravi A."/>
            <person name="Getino M."/>
            <person name="Pursley I."/>
            <person name="Horton D.L."/>
            <person name="Alikhan N.F."/>
            <person name="Baker D."/>
            <person name="Gharbi K."/>
            <person name="Hall N."/>
            <person name="Watson M."/>
            <person name="Adriaenssens E.M."/>
            <person name="Foster-Nyarko E."/>
            <person name="Jarju S."/>
            <person name="Secka A."/>
            <person name="Antonio M."/>
            <person name="Oren A."/>
            <person name="Chaudhuri R.R."/>
            <person name="La Ragione R."/>
            <person name="Hildebrand F."/>
            <person name="Pallen M.J."/>
        </authorList>
    </citation>
    <scope>NUCLEOTIDE SEQUENCE</scope>
    <source>
        <strain evidence="10">4920</strain>
    </source>
</reference>
<dbReference type="PANTHER" id="PTHR30330:SF1">
    <property type="entry name" value="AMINO-ACID CARRIER PROTEIN ALST"/>
    <property type="match status" value="1"/>
</dbReference>
<keyword evidence="8 9" id="KW-0472">Membrane</keyword>
<evidence type="ECO:0000256" key="9">
    <source>
        <dbReference type="RuleBase" id="RU363064"/>
    </source>
</evidence>
<name>A0A9D1NGE7_9FIRM</name>
<feature type="transmembrane region" description="Helical" evidence="9">
    <location>
        <begin position="222"/>
        <end position="242"/>
    </location>
</feature>